<organism evidence="3 4">
    <name type="scientific">Ceratopteris richardii</name>
    <name type="common">Triangle waterfern</name>
    <dbReference type="NCBI Taxonomy" id="49495"/>
    <lineage>
        <taxon>Eukaryota</taxon>
        <taxon>Viridiplantae</taxon>
        <taxon>Streptophyta</taxon>
        <taxon>Embryophyta</taxon>
        <taxon>Tracheophyta</taxon>
        <taxon>Polypodiopsida</taxon>
        <taxon>Polypodiidae</taxon>
        <taxon>Polypodiales</taxon>
        <taxon>Pteridineae</taxon>
        <taxon>Pteridaceae</taxon>
        <taxon>Parkerioideae</taxon>
        <taxon>Ceratopteris</taxon>
    </lineage>
</organism>
<protein>
    <submittedName>
        <fullName evidence="3">Uncharacterized protein</fullName>
    </submittedName>
</protein>
<comment type="caution">
    <text evidence="3">The sequence shown here is derived from an EMBL/GenBank/DDBJ whole genome shotgun (WGS) entry which is preliminary data.</text>
</comment>
<proteinExistence type="predicted"/>
<feature type="region of interest" description="Disordered" evidence="1">
    <location>
        <begin position="34"/>
        <end position="65"/>
    </location>
</feature>
<gene>
    <name evidence="3" type="ORF">KP509_22G042500</name>
</gene>
<evidence type="ECO:0000313" key="4">
    <source>
        <dbReference type="Proteomes" id="UP000825935"/>
    </source>
</evidence>
<accession>A0A8T2S7K1</accession>
<dbReference type="Proteomes" id="UP000825935">
    <property type="component" value="Chromosome 22"/>
</dbReference>
<evidence type="ECO:0000256" key="1">
    <source>
        <dbReference type="SAM" id="MobiDB-lite"/>
    </source>
</evidence>
<sequence>MAPRPHRLRLLIPLFALLALQEVANGLVLMPQTTTESTPLKDKEYGSLEENNIEHSKRSRRQLTKASILKLNTSSNKEMFDMPKETIQRILQDYSPTANERSTFHKPGHRKLLQDYTPTSNNRSPSHKKSRNL</sequence>
<dbReference type="AlphaFoldDB" id="A0A8T2S7K1"/>
<keyword evidence="4" id="KW-1185">Reference proteome</keyword>
<feature type="region of interest" description="Disordered" evidence="1">
    <location>
        <begin position="95"/>
        <end position="133"/>
    </location>
</feature>
<feature type="chain" id="PRO_5035837811" evidence="2">
    <location>
        <begin position="27"/>
        <end position="133"/>
    </location>
</feature>
<evidence type="ECO:0000313" key="3">
    <source>
        <dbReference type="EMBL" id="KAH7307019.1"/>
    </source>
</evidence>
<keyword evidence="2" id="KW-0732">Signal</keyword>
<feature type="signal peptide" evidence="2">
    <location>
        <begin position="1"/>
        <end position="26"/>
    </location>
</feature>
<name>A0A8T2S7K1_CERRI</name>
<evidence type="ECO:0000256" key="2">
    <source>
        <dbReference type="SAM" id="SignalP"/>
    </source>
</evidence>
<dbReference type="EMBL" id="CM035427">
    <property type="protein sequence ID" value="KAH7307019.1"/>
    <property type="molecule type" value="Genomic_DNA"/>
</dbReference>
<reference evidence="3" key="1">
    <citation type="submission" date="2021-08" db="EMBL/GenBank/DDBJ databases">
        <title>WGS assembly of Ceratopteris richardii.</title>
        <authorList>
            <person name="Marchant D.B."/>
            <person name="Chen G."/>
            <person name="Jenkins J."/>
            <person name="Shu S."/>
            <person name="Leebens-Mack J."/>
            <person name="Grimwood J."/>
            <person name="Schmutz J."/>
            <person name="Soltis P."/>
            <person name="Soltis D."/>
            <person name="Chen Z.-H."/>
        </authorList>
    </citation>
    <scope>NUCLEOTIDE SEQUENCE</scope>
    <source>
        <strain evidence="3">Whitten #5841</strain>
        <tissue evidence="3">Leaf</tissue>
    </source>
</reference>
<feature type="compositionally biased region" description="Basic and acidic residues" evidence="1">
    <location>
        <begin position="39"/>
        <end position="56"/>
    </location>
</feature>